<dbReference type="FunCoup" id="G8JRS2">
    <property type="interactions" value="76"/>
</dbReference>
<comment type="function">
    <text evidence="10">Component of the PEX13-PEX14 docking complex, a translocon channel that specifically mediates the import of peroxisomal cargo proteins bound to PEX5 receptor. The PEX13-PEX14 docking complex forms a large import pore which can be opened to a diameter of about 9 nm. Mechanistically, PEX5 receptor along with cargo proteins associates with the PEX14 subunit of the PEX13-PEX14 docking complex in the cytosol, leading to the insertion of the receptor into the organelle membrane with the concomitant translocation of the cargo into the peroxisome matrix.</text>
</comment>
<dbReference type="InterPro" id="IPR006785">
    <property type="entry name" value="Pex14_N"/>
</dbReference>
<dbReference type="InParanoid" id="G8JRS2"/>
<evidence type="ECO:0000256" key="6">
    <source>
        <dbReference type="ARBA" id="ARBA00023140"/>
    </source>
</evidence>
<dbReference type="OMA" id="YNQWQPP"/>
<evidence type="ECO:0000256" key="4">
    <source>
        <dbReference type="ARBA" id="ARBA00023010"/>
    </source>
</evidence>
<dbReference type="PANTHER" id="PTHR23058">
    <property type="entry name" value="PEROXISOMAL MEMBRANE PROTEIN PEX14"/>
    <property type="match status" value="1"/>
</dbReference>
<evidence type="ECO:0000313" key="15">
    <source>
        <dbReference type="Proteomes" id="UP000006790"/>
    </source>
</evidence>
<dbReference type="RefSeq" id="XP_003645658.1">
    <property type="nucleotide sequence ID" value="XM_003645610.1"/>
</dbReference>
<evidence type="ECO:0000256" key="8">
    <source>
        <dbReference type="ARBA" id="ARBA00029691"/>
    </source>
</evidence>
<keyword evidence="5 10" id="KW-0472">Membrane</keyword>
<evidence type="ECO:0000256" key="9">
    <source>
        <dbReference type="ARBA" id="ARBA00046271"/>
    </source>
</evidence>
<evidence type="ECO:0000256" key="11">
    <source>
        <dbReference type="SAM" id="Coils"/>
    </source>
</evidence>
<dbReference type="HOGENOM" id="CLU_045718_0_1_1"/>
<dbReference type="InterPro" id="IPR036388">
    <property type="entry name" value="WH-like_DNA-bd_sf"/>
</dbReference>
<dbReference type="GO" id="GO:0005102">
    <property type="term" value="F:signaling receptor binding"/>
    <property type="evidence" value="ECO:0007669"/>
    <property type="project" value="TreeGrafter"/>
</dbReference>
<dbReference type="GO" id="GO:1990429">
    <property type="term" value="C:peroxisomal importomer complex"/>
    <property type="evidence" value="ECO:0007669"/>
    <property type="project" value="EnsemblFungi"/>
</dbReference>
<dbReference type="PANTHER" id="PTHR23058:SF0">
    <property type="entry name" value="PEROXISOMAL MEMBRANE PROTEIN PEX14"/>
    <property type="match status" value="1"/>
</dbReference>
<keyword evidence="4" id="KW-0811">Translocation</keyword>
<evidence type="ECO:0000256" key="1">
    <source>
        <dbReference type="ARBA" id="ARBA00005443"/>
    </source>
</evidence>
<comment type="similarity">
    <text evidence="1 10">Belongs to the peroxin-14 family.</text>
</comment>
<dbReference type="KEGG" id="erc:Ecym_3353"/>
<reference evidence="15" key="1">
    <citation type="journal article" date="2012" name="G3 (Bethesda)">
        <title>Pichia sorbitophila, an interspecies yeast hybrid reveals early steps of genome resolution following polyploidization.</title>
        <authorList>
            <person name="Leh Louis V."/>
            <person name="Despons L."/>
            <person name="Friedrich A."/>
            <person name="Martin T."/>
            <person name="Durrens P."/>
            <person name="Casaregola S."/>
            <person name="Neuveglise C."/>
            <person name="Fairhead C."/>
            <person name="Marck C."/>
            <person name="Cruz J.A."/>
            <person name="Straub M.L."/>
            <person name="Kugler V."/>
            <person name="Sacerdot C."/>
            <person name="Uzunov Z."/>
            <person name="Thierry A."/>
            <person name="Weiss S."/>
            <person name="Bleykasten C."/>
            <person name="De Montigny J."/>
            <person name="Jacques N."/>
            <person name="Jung P."/>
            <person name="Lemaire M."/>
            <person name="Mallet S."/>
            <person name="Morel G."/>
            <person name="Richard G.F."/>
            <person name="Sarkar A."/>
            <person name="Savel G."/>
            <person name="Schacherer J."/>
            <person name="Seret M.L."/>
            <person name="Talla E."/>
            <person name="Samson G."/>
            <person name="Jubin C."/>
            <person name="Poulain J."/>
            <person name="Vacherie B."/>
            <person name="Barbe V."/>
            <person name="Pelletier E."/>
            <person name="Sherman D.J."/>
            <person name="Westhof E."/>
            <person name="Weissenbach J."/>
            <person name="Baret P.V."/>
            <person name="Wincker P."/>
            <person name="Gaillardin C."/>
            <person name="Dujon B."/>
            <person name="Souciet J.L."/>
        </authorList>
    </citation>
    <scope>NUCLEOTIDE SEQUENCE [LARGE SCALE GENOMIC DNA]</scope>
    <source>
        <strain evidence="15">CBS 270.75 / DBVPG 7215 / KCTC 17166 / NRRL Y-17582</strain>
    </source>
</reference>
<dbReference type="eggNOG" id="KOG2629">
    <property type="taxonomic scope" value="Eukaryota"/>
</dbReference>
<gene>
    <name evidence="14" type="ordered locus">Ecym_3353</name>
</gene>
<feature type="region of interest" description="Disordered" evidence="12">
    <location>
        <begin position="292"/>
        <end position="343"/>
    </location>
</feature>
<keyword evidence="3 10" id="KW-0653">Protein transport</keyword>
<evidence type="ECO:0000256" key="7">
    <source>
        <dbReference type="ARBA" id="ARBA00029502"/>
    </source>
</evidence>
<dbReference type="GO" id="GO:0030674">
    <property type="term" value="F:protein-macromolecule adaptor activity"/>
    <property type="evidence" value="ECO:0007669"/>
    <property type="project" value="EnsemblFungi"/>
</dbReference>
<name>G8JRS2_ERECY</name>
<comment type="subcellular location">
    <subcellularLocation>
        <location evidence="9 10">Peroxisome membrane</location>
    </subcellularLocation>
</comment>
<dbReference type="GO" id="GO:0008320">
    <property type="term" value="F:protein transmembrane transporter activity"/>
    <property type="evidence" value="ECO:0007669"/>
    <property type="project" value="EnsemblFungi"/>
</dbReference>
<dbReference type="Gene3D" id="1.10.10.10">
    <property type="entry name" value="Winged helix-like DNA-binding domain superfamily/Winged helix DNA-binding domain"/>
    <property type="match status" value="1"/>
</dbReference>
<dbReference type="GeneID" id="11471016"/>
<dbReference type="GO" id="GO:0005778">
    <property type="term" value="C:peroxisomal membrane"/>
    <property type="evidence" value="ECO:0007669"/>
    <property type="project" value="UniProtKB-SubCell"/>
</dbReference>
<dbReference type="Pfam" id="PF04695">
    <property type="entry name" value="Pex14_N"/>
    <property type="match status" value="1"/>
</dbReference>
<dbReference type="STRING" id="931890.G8JRS2"/>
<evidence type="ECO:0000259" key="13">
    <source>
        <dbReference type="Pfam" id="PF04695"/>
    </source>
</evidence>
<organism evidence="14 15">
    <name type="scientific">Eremothecium cymbalariae (strain CBS 270.75 / DBVPG 7215 / KCTC 17166 / NRRL Y-17582)</name>
    <name type="common">Yeast</name>
    <dbReference type="NCBI Taxonomy" id="931890"/>
    <lineage>
        <taxon>Eukaryota</taxon>
        <taxon>Fungi</taxon>
        <taxon>Dikarya</taxon>
        <taxon>Ascomycota</taxon>
        <taxon>Saccharomycotina</taxon>
        <taxon>Saccharomycetes</taxon>
        <taxon>Saccharomycetales</taxon>
        <taxon>Saccharomycetaceae</taxon>
        <taxon>Eremothecium</taxon>
    </lineage>
</organism>
<dbReference type="InterPro" id="IPR025655">
    <property type="entry name" value="PEX14"/>
</dbReference>
<proteinExistence type="inferred from homology"/>
<feature type="coiled-coil region" evidence="11">
    <location>
        <begin position="132"/>
        <end position="170"/>
    </location>
</feature>
<protein>
    <recommendedName>
        <fullName evidence="7 10">Peroxisomal membrane protein PEX14</fullName>
    </recommendedName>
    <alternativeName>
        <fullName evidence="8 10">Peroxin-14</fullName>
    </alternativeName>
</protein>
<accession>G8JRS2</accession>
<keyword evidence="15" id="KW-1185">Reference proteome</keyword>
<evidence type="ECO:0000313" key="14">
    <source>
        <dbReference type="EMBL" id="AET38841.1"/>
    </source>
</evidence>
<dbReference type="GO" id="GO:0016560">
    <property type="term" value="P:protein import into peroxisome matrix, docking"/>
    <property type="evidence" value="ECO:0007669"/>
    <property type="project" value="UniProtKB-UniRule"/>
</dbReference>
<dbReference type="OrthoDB" id="5549158at2759"/>
<dbReference type="EMBL" id="CP002499">
    <property type="protein sequence ID" value="AET38841.1"/>
    <property type="molecule type" value="Genomic_DNA"/>
</dbReference>
<evidence type="ECO:0000256" key="12">
    <source>
        <dbReference type="SAM" id="MobiDB-lite"/>
    </source>
</evidence>
<evidence type="ECO:0000256" key="2">
    <source>
        <dbReference type="ARBA" id="ARBA00022448"/>
    </source>
</evidence>
<keyword evidence="6 10" id="KW-0576">Peroxisome</keyword>
<feature type="compositionally biased region" description="Polar residues" evidence="12">
    <location>
        <begin position="319"/>
        <end position="330"/>
    </location>
</feature>
<evidence type="ECO:0000256" key="3">
    <source>
        <dbReference type="ARBA" id="ARBA00022927"/>
    </source>
</evidence>
<evidence type="ECO:0000256" key="5">
    <source>
        <dbReference type="ARBA" id="ARBA00023136"/>
    </source>
</evidence>
<sequence>MEIPDSIPADRVELFESAVRFLGEPTVQNSPLTKKVEFLQKKGLSEQEIQHALKYSENVSAKSSSELQSGNSVASVPMNDSWYDAVPPPLPRRDWKDYFIMATTTVGLCYGIYEVTRRYVVPQLLPESKSKLEEDKQHIDQHFEKVDKLLEKFEQEQEEFRNQQVEKLKELDATIIKLQGALEDTTKTRSNINFEFRDLKLQVTELSKKIEEFKHNRESSTQLAGLHSDMESLKRLIKNSTFANGGSSLNNSSAPNGVPSAASIPSASEILAKMKPNVKKDEQHVEKYAAPVWKAGRMHNTSSPSLAAIPDWQKAAVSSKEQSPVNNAPNDVSDESSREDFAT</sequence>
<dbReference type="AlphaFoldDB" id="G8JRS2"/>
<keyword evidence="2 10" id="KW-0813">Transport</keyword>
<feature type="domain" description="Peroxisome membrane anchor protein Pex14p N-terminal" evidence="13">
    <location>
        <begin position="10"/>
        <end position="54"/>
    </location>
</feature>
<dbReference type="Proteomes" id="UP000006790">
    <property type="component" value="Chromosome 3"/>
</dbReference>
<evidence type="ECO:0000256" key="10">
    <source>
        <dbReference type="RuleBase" id="RU367032"/>
    </source>
</evidence>
<keyword evidence="11" id="KW-0175">Coiled coil</keyword>